<dbReference type="PANTHER" id="PTHR45870">
    <property type="entry name" value="TUBULIN MONOGLYCYLASE TTLL3"/>
    <property type="match status" value="1"/>
</dbReference>
<protein>
    <submittedName>
        <fullName evidence="7">Uncharacterized protein</fullName>
    </submittedName>
</protein>
<evidence type="ECO:0000256" key="2">
    <source>
        <dbReference type="ARBA" id="ARBA00022490"/>
    </source>
</evidence>
<reference evidence="7" key="1">
    <citation type="submission" date="2019-06" db="EMBL/GenBank/DDBJ databases">
        <authorList>
            <person name="Zheng W."/>
        </authorList>
    </citation>
    <scope>NUCLEOTIDE SEQUENCE</scope>
    <source>
        <strain evidence="7">QDHG01</strain>
    </source>
</reference>
<keyword evidence="8" id="KW-1185">Reference proteome</keyword>
<evidence type="ECO:0000256" key="3">
    <source>
        <dbReference type="ARBA" id="ARBA00022598"/>
    </source>
</evidence>
<feature type="region of interest" description="Disordered" evidence="6">
    <location>
        <begin position="1"/>
        <end position="40"/>
    </location>
</feature>
<organism evidence="7 8">
    <name type="scientific">Halteria grandinella</name>
    <dbReference type="NCBI Taxonomy" id="5974"/>
    <lineage>
        <taxon>Eukaryota</taxon>
        <taxon>Sar</taxon>
        <taxon>Alveolata</taxon>
        <taxon>Ciliophora</taxon>
        <taxon>Intramacronucleata</taxon>
        <taxon>Spirotrichea</taxon>
        <taxon>Stichotrichia</taxon>
        <taxon>Sporadotrichida</taxon>
        <taxon>Halteriidae</taxon>
        <taxon>Halteria</taxon>
    </lineage>
</organism>
<comment type="subcellular location">
    <subcellularLocation>
        <location evidence="1">Cytoplasm</location>
    </subcellularLocation>
</comment>
<sequence>MQEVESKDKLTSEDEEEGEEEAKPKKKKKTPVQEQTGLESFLERNNPKKVIFPNITDLATWKKKYKVDDDVKVFICTGGYPDIKKSLKKRGWVQNKDADSPCFDFKWVLKSKDINHNTLNDNQLVNHFSKAAAITTKVGLCHNLKNLIWFNNVDIDTFYPRCFDLAIQEELEDFIQEFKAVKAESYLKTFVRELRESGGDKKTSVDDKVLKVALRVCEKRLRDLDEMIDDPTAFQELVTDDEWKVLGADELTAETLAVKKHEDWMAKNEVMQAEKRKQDRAEEKKKKKKKKPKKLEGAGEEDKEEEEEDIIDDEDEDKNKEDQDQNIAAKNPDFRKAIKQLAELKKKYPQFNLNGDKNIWIIKPAGSSRGRGIVLYKQLVEILDLCKQKESQYIAQKYMENSLIVKKRKFDIRQWVLVTDWNPLTVWLYGEPYFRFPASDNNSVAKYAEGSTVSFPIEGNMWSLDEMKSHLSEEFGWDVWEDKLKDQSKNIVINCLESVQDMFECKKGCFEMFGFDLMVDDDFNMWLIEVNSSPAMDYSTQVTERLVKLVSEDIVKVVVDYPNAKKKSSCDVGQWECIYKAKRIVDKPMASFGLNLVCEGKKIAQNKLSYF</sequence>
<dbReference type="GO" id="GO:0005737">
    <property type="term" value="C:cytoplasm"/>
    <property type="evidence" value="ECO:0007669"/>
    <property type="project" value="UniProtKB-SubCell"/>
</dbReference>
<feature type="region of interest" description="Disordered" evidence="6">
    <location>
        <begin position="269"/>
        <end position="332"/>
    </location>
</feature>
<keyword evidence="3" id="KW-0436">Ligase</keyword>
<evidence type="ECO:0000313" key="7">
    <source>
        <dbReference type="EMBL" id="TNV86121.1"/>
    </source>
</evidence>
<evidence type="ECO:0000256" key="6">
    <source>
        <dbReference type="SAM" id="MobiDB-lite"/>
    </source>
</evidence>
<evidence type="ECO:0000256" key="4">
    <source>
        <dbReference type="ARBA" id="ARBA00022741"/>
    </source>
</evidence>
<dbReference type="PROSITE" id="PS51221">
    <property type="entry name" value="TTL"/>
    <property type="match status" value="1"/>
</dbReference>
<dbReference type="OrthoDB" id="10255472at2759"/>
<gene>
    <name evidence="7" type="ORF">FGO68_gene6392</name>
</gene>
<keyword evidence="4" id="KW-0547">Nucleotide-binding</keyword>
<dbReference type="Pfam" id="PF03133">
    <property type="entry name" value="TTL"/>
    <property type="match status" value="1"/>
</dbReference>
<feature type="compositionally biased region" description="Acidic residues" evidence="6">
    <location>
        <begin position="298"/>
        <end position="316"/>
    </location>
</feature>
<accession>A0A8J8T977</accession>
<dbReference type="Proteomes" id="UP000785679">
    <property type="component" value="Unassembled WGS sequence"/>
</dbReference>
<feature type="compositionally biased region" description="Basic and acidic residues" evidence="6">
    <location>
        <begin position="269"/>
        <end position="284"/>
    </location>
</feature>
<evidence type="ECO:0000256" key="1">
    <source>
        <dbReference type="ARBA" id="ARBA00004496"/>
    </source>
</evidence>
<keyword evidence="2" id="KW-0963">Cytoplasm</keyword>
<dbReference type="PANTHER" id="PTHR45870:SF2">
    <property type="entry name" value="TUBULIN MONOGLYCYLASE TTLL3"/>
    <property type="match status" value="1"/>
</dbReference>
<dbReference type="Gene3D" id="3.30.470.20">
    <property type="entry name" value="ATP-grasp fold, B domain"/>
    <property type="match status" value="1"/>
</dbReference>
<dbReference type="AlphaFoldDB" id="A0A8J8T977"/>
<dbReference type="GO" id="GO:0015630">
    <property type="term" value="C:microtubule cytoskeleton"/>
    <property type="evidence" value="ECO:0007669"/>
    <property type="project" value="TreeGrafter"/>
</dbReference>
<evidence type="ECO:0000313" key="8">
    <source>
        <dbReference type="Proteomes" id="UP000785679"/>
    </source>
</evidence>
<dbReference type="SUPFAM" id="SSF56059">
    <property type="entry name" value="Glutathione synthetase ATP-binding domain-like"/>
    <property type="match status" value="1"/>
</dbReference>
<dbReference type="GO" id="GO:0005524">
    <property type="term" value="F:ATP binding"/>
    <property type="evidence" value="ECO:0007669"/>
    <property type="project" value="UniProtKB-KW"/>
</dbReference>
<dbReference type="InterPro" id="IPR004344">
    <property type="entry name" value="TTL/TTLL_fam"/>
</dbReference>
<feature type="compositionally biased region" description="Basic and acidic residues" evidence="6">
    <location>
        <begin position="1"/>
        <end position="12"/>
    </location>
</feature>
<proteinExistence type="predicted"/>
<keyword evidence="5" id="KW-0067">ATP-binding</keyword>
<comment type="caution">
    <text evidence="7">The sequence shown here is derived from an EMBL/GenBank/DDBJ whole genome shotgun (WGS) entry which is preliminary data.</text>
</comment>
<name>A0A8J8T977_HALGN</name>
<dbReference type="EMBL" id="RRYP01001292">
    <property type="protein sequence ID" value="TNV86121.1"/>
    <property type="molecule type" value="Genomic_DNA"/>
</dbReference>
<dbReference type="InterPro" id="IPR051437">
    <property type="entry name" value="TTLL_monoglycylase"/>
</dbReference>
<dbReference type="GO" id="GO:0070736">
    <property type="term" value="F:protein-glycine ligase activity, initiating"/>
    <property type="evidence" value="ECO:0007669"/>
    <property type="project" value="TreeGrafter"/>
</dbReference>
<evidence type="ECO:0000256" key="5">
    <source>
        <dbReference type="ARBA" id="ARBA00022840"/>
    </source>
</evidence>